<keyword evidence="1" id="KW-0285">Flavoprotein</keyword>
<keyword evidence="5" id="KW-1185">Reference proteome</keyword>
<evidence type="ECO:0000256" key="1">
    <source>
        <dbReference type="ARBA" id="ARBA00022630"/>
    </source>
</evidence>
<dbReference type="EMBL" id="BNJR01000007">
    <property type="protein sequence ID" value="GHP13194.1"/>
    <property type="molecule type" value="Genomic_DNA"/>
</dbReference>
<dbReference type="InterPro" id="IPR005025">
    <property type="entry name" value="FMN_Rdtase-like_dom"/>
</dbReference>
<dbReference type="InterPro" id="IPR051796">
    <property type="entry name" value="ISF_SsuE-like"/>
</dbReference>
<dbReference type="Gene3D" id="3.40.50.360">
    <property type="match status" value="1"/>
</dbReference>
<sequence length="167" mass="18815">MQIVAINGSTRAPNNSGVMVHALLRGLSYKQIQLADYQVNEIIDQRHEKGPWQSANDDYPQLIGQLTAADWLIFATPVYWYGVSGLLKTFMDRWSESLATDEAFKSKLAAKRVILLIAGSDEPKRKAKPIISEFNYVCDFLDWQLVAKDTGAVTRLGELNQRLQTLN</sequence>
<dbReference type="Proteomes" id="UP000604765">
    <property type="component" value="Unassembled WGS sequence"/>
</dbReference>
<accession>A0ABQ3W0I9</accession>
<proteinExistence type="predicted"/>
<comment type="caution">
    <text evidence="4">The sequence shown here is derived from an EMBL/GenBank/DDBJ whole genome shotgun (WGS) entry which is preliminary data.</text>
</comment>
<dbReference type="RefSeq" id="WP_203629246.1">
    <property type="nucleotide sequence ID" value="NZ_BNJR01000007.1"/>
</dbReference>
<evidence type="ECO:0000256" key="2">
    <source>
        <dbReference type="ARBA" id="ARBA00022643"/>
    </source>
</evidence>
<reference evidence="4 5" key="1">
    <citation type="journal article" date="2021" name="Int. J. Syst. Evol. Microbiol.">
        <title>Lentilactobacillus fungorum sp. nov., isolated from spent mushroom substrates.</title>
        <authorList>
            <person name="Tohno M."/>
            <person name="Tanizawa Y."/>
            <person name="Kojima Y."/>
            <person name="Sakamoto M."/>
            <person name="Ohkuma M."/>
            <person name="Kobayashi H."/>
        </authorList>
    </citation>
    <scope>NUCLEOTIDE SEQUENCE [LARGE SCALE GENOMIC DNA]</scope>
    <source>
        <strain evidence="4 5">YK48G</strain>
    </source>
</reference>
<dbReference type="InterPro" id="IPR029039">
    <property type="entry name" value="Flavoprotein-like_sf"/>
</dbReference>
<evidence type="ECO:0000313" key="5">
    <source>
        <dbReference type="Proteomes" id="UP000604765"/>
    </source>
</evidence>
<feature type="domain" description="NADPH-dependent FMN reductase-like" evidence="3">
    <location>
        <begin position="1"/>
        <end position="130"/>
    </location>
</feature>
<name>A0ABQ3W0I9_9LACO</name>
<keyword evidence="2" id="KW-0288">FMN</keyword>
<dbReference type="PANTHER" id="PTHR43278">
    <property type="entry name" value="NAD(P)H-DEPENDENT FMN-CONTAINING OXIDOREDUCTASE YWQN-RELATED"/>
    <property type="match status" value="1"/>
</dbReference>
<dbReference type="Pfam" id="PF03358">
    <property type="entry name" value="FMN_red"/>
    <property type="match status" value="1"/>
</dbReference>
<evidence type="ECO:0000259" key="3">
    <source>
        <dbReference type="Pfam" id="PF03358"/>
    </source>
</evidence>
<protein>
    <submittedName>
        <fullName evidence="4">NAD(P)H-dependent oxidoreductase</fullName>
    </submittedName>
</protein>
<dbReference type="PANTHER" id="PTHR43278:SF4">
    <property type="entry name" value="NAD(P)H-DEPENDENT FMN-CONTAINING OXIDOREDUCTASE YWQN-RELATED"/>
    <property type="match status" value="1"/>
</dbReference>
<gene>
    <name evidence="4" type="ORF">YK48G_06190</name>
</gene>
<evidence type="ECO:0000313" key="4">
    <source>
        <dbReference type="EMBL" id="GHP13194.1"/>
    </source>
</evidence>
<dbReference type="SUPFAM" id="SSF52218">
    <property type="entry name" value="Flavoproteins"/>
    <property type="match status" value="1"/>
</dbReference>
<organism evidence="4 5">
    <name type="scientific">Lentilactobacillus fungorum</name>
    <dbReference type="NCBI Taxonomy" id="2201250"/>
    <lineage>
        <taxon>Bacteria</taxon>
        <taxon>Bacillati</taxon>
        <taxon>Bacillota</taxon>
        <taxon>Bacilli</taxon>
        <taxon>Lactobacillales</taxon>
        <taxon>Lactobacillaceae</taxon>
        <taxon>Lentilactobacillus</taxon>
    </lineage>
</organism>